<evidence type="ECO:0000259" key="8">
    <source>
        <dbReference type="PROSITE" id="PS51007"/>
    </source>
</evidence>
<dbReference type="Proteomes" id="UP000019140">
    <property type="component" value="Unassembled WGS sequence"/>
</dbReference>
<dbReference type="AlphaFoldDB" id="W4M1C5"/>
<dbReference type="HOGENOM" id="CLU_128253_2_2_7"/>
<dbReference type="EMBL" id="AZHX01001331">
    <property type="protein sequence ID" value="ETX03990.1"/>
    <property type="molecule type" value="Genomic_DNA"/>
</dbReference>
<keyword evidence="10" id="KW-1185">Reference proteome</keyword>
<dbReference type="PANTHER" id="PTHR33751:SF9">
    <property type="entry name" value="CYTOCHROME C4"/>
    <property type="match status" value="1"/>
</dbReference>
<dbReference type="InterPro" id="IPR009056">
    <property type="entry name" value="Cyt_c-like_dom"/>
</dbReference>
<dbReference type="Pfam" id="PF00034">
    <property type="entry name" value="Cytochrom_C"/>
    <property type="match status" value="1"/>
</dbReference>
<evidence type="ECO:0000256" key="4">
    <source>
        <dbReference type="ARBA" id="ARBA00022982"/>
    </source>
</evidence>
<dbReference type="InterPro" id="IPR050597">
    <property type="entry name" value="Cytochrome_c_Oxidase_Subunit"/>
</dbReference>
<evidence type="ECO:0000313" key="10">
    <source>
        <dbReference type="Proteomes" id="UP000019140"/>
    </source>
</evidence>
<evidence type="ECO:0000256" key="5">
    <source>
        <dbReference type="ARBA" id="ARBA00023004"/>
    </source>
</evidence>
<dbReference type="GO" id="GO:0020037">
    <property type="term" value="F:heme binding"/>
    <property type="evidence" value="ECO:0007669"/>
    <property type="project" value="InterPro"/>
</dbReference>
<dbReference type="PROSITE" id="PS51007">
    <property type="entry name" value="CYTC"/>
    <property type="match status" value="1"/>
</dbReference>
<keyword evidence="5 6" id="KW-0408">Iron</keyword>
<organism evidence="9 10">
    <name type="scientific">Candidatus Entotheonella gemina</name>
    <dbReference type="NCBI Taxonomy" id="1429439"/>
    <lineage>
        <taxon>Bacteria</taxon>
        <taxon>Pseudomonadati</taxon>
        <taxon>Nitrospinota/Tectimicrobiota group</taxon>
        <taxon>Candidatus Tectimicrobiota</taxon>
        <taxon>Candidatus Entotheonellia</taxon>
        <taxon>Candidatus Entotheonellales</taxon>
        <taxon>Candidatus Entotheonellaceae</taxon>
        <taxon>Candidatus Entotheonella</taxon>
    </lineage>
</organism>
<dbReference type="GO" id="GO:0009055">
    <property type="term" value="F:electron transfer activity"/>
    <property type="evidence" value="ECO:0007669"/>
    <property type="project" value="InterPro"/>
</dbReference>
<keyword evidence="4" id="KW-0249">Electron transport</keyword>
<dbReference type="GO" id="GO:0046872">
    <property type="term" value="F:metal ion binding"/>
    <property type="evidence" value="ECO:0007669"/>
    <property type="project" value="UniProtKB-KW"/>
</dbReference>
<proteinExistence type="predicted"/>
<feature type="chain" id="PRO_5004846224" description="Cytochrome c domain-containing protein" evidence="7">
    <location>
        <begin position="26"/>
        <end position="101"/>
    </location>
</feature>
<feature type="domain" description="Cytochrome c" evidence="8">
    <location>
        <begin position="24"/>
        <end position="101"/>
    </location>
</feature>
<keyword evidence="1" id="KW-0813">Transport</keyword>
<comment type="caution">
    <text evidence="9">The sequence shown here is derived from an EMBL/GenBank/DDBJ whole genome shotgun (WGS) entry which is preliminary data.</text>
</comment>
<reference evidence="9 10" key="1">
    <citation type="journal article" date="2014" name="Nature">
        <title>An environmental bacterial taxon with a large and distinct metabolic repertoire.</title>
        <authorList>
            <person name="Wilson M.C."/>
            <person name="Mori T."/>
            <person name="Ruckert C."/>
            <person name="Uria A.R."/>
            <person name="Helf M.J."/>
            <person name="Takada K."/>
            <person name="Gernert C."/>
            <person name="Steffens U.A."/>
            <person name="Heycke N."/>
            <person name="Schmitt S."/>
            <person name="Rinke C."/>
            <person name="Helfrich E.J."/>
            <person name="Brachmann A.O."/>
            <person name="Gurgui C."/>
            <person name="Wakimoto T."/>
            <person name="Kracht M."/>
            <person name="Crusemann M."/>
            <person name="Hentschel U."/>
            <person name="Abe I."/>
            <person name="Matsunaga S."/>
            <person name="Kalinowski J."/>
            <person name="Takeyama H."/>
            <person name="Piel J."/>
        </authorList>
    </citation>
    <scope>NUCLEOTIDE SEQUENCE [LARGE SCALE GENOMIC DNA]</scope>
    <source>
        <strain evidence="10">TSY2</strain>
    </source>
</reference>
<dbReference type="InterPro" id="IPR036909">
    <property type="entry name" value="Cyt_c-like_dom_sf"/>
</dbReference>
<accession>W4M1C5</accession>
<dbReference type="SUPFAM" id="SSF46626">
    <property type="entry name" value="Cytochrome c"/>
    <property type="match status" value="1"/>
</dbReference>
<dbReference type="Gene3D" id="1.10.760.10">
    <property type="entry name" value="Cytochrome c-like domain"/>
    <property type="match status" value="1"/>
</dbReference>
<evidence type="ECO:0000256" key="6">
    <source>
        <dbReference type="PROSITE-ProRule" id="PRU00433"/>
    </source>
</evidence>
<name>W4M1C5_9BACT</name>
<keyword evidence="2 6" id="KW-0349">Heme</keyword>
<gene>
    <name evidence="9" type="ORF">ETSY2_31375</name>
</gene>
<evidence type="ECO:0000256" key="3">
    <source>
        <dbReference type="ARBA" id="ARBA00022723"/>
    </source>
</evidence>
<dbReference type="PANTHER" id="PTHR33751">
    <property type="entry name" value="CBB3-TYPE CYTOCHROME C OXIDASE SUBUNIT FIXP"/>
    <property type="match status" value="1"/>
</dbReference>
<evidence type="ECO:0000256" key="2">
    <source>
        <dbReference type="ARBA" id="ARBA00022617"/>
    </source>
</evidence>
<keyword evidence="7" id="KW-0732">Signal</keyword>
<evidence type="ECO:0000256" key="7">
    <source>
        <dbReference type="SAM" id="SignalP"/>
    </source>
</evidence>
<keyword evidence="3 6" id="KW-0479">Metal-binding</keyword>
<sequence length="101" mass="10623">MKRIFIAAGVAISLFILILPLAALADQANPSVLADACAACHGTDGKSPSTIPSIQGKSADYMVQRLMAFKSGKREGTVMNRIAKGYSDSEIMAIAKHLASK</sequence>
<evidence type="ECO:0000256" key="1">
    <source>
        <dbReference type="ARBA" id="ARBA00022448"/>
    </source>
</evidence>
<feature type="signal peptide" evidence="7">
    <location>
        <begin position="1"/>
        <end position="25"/>
    </location>
</feature>
<protein>
    <recommendedName>
        <fullName evidence="8">Cytochrome c domain-containing protein</fullName>
    </recommendedName>
</protein>
<evidence type="ECO:0000313" key="9">
    <source>
        <dbReference type="EMBL" id="ETX03990.1"/>
    </source>
</evidence>